<sequence>MGTVLGAVLGTLVIILIEYGLIMSGVGAYIYNLVLGAVIIVVVILNNVIEQRRK</sequence>
<comment type="caution">
    <text evidence="2">The sequence shown here is derived from an EMBL/GenBank/DDBJ whole genome shotgun (WGS) entry which is preliminary data.</text>
</comment>
<organism evidence="2">
    <name type="scientific">marine sediment metagenome</name>
    <dbReference type="NCBI Taxonomy" id="412755"/>
    <lineage>
        <taxon>unclassified sequences</taxon>
        <taxon>metagenomes</taxon>
        <taxon>ecological metagenomes</taxon>
    </lineage>
</organism>
<feature type="transmembrane region" description="Helical" evidence="1">
    <location>
        <begin position="28"/>
        <end position="49"/>
    </location>
</feature>
<gene>
    <name evidence="2" type="ORF">S01H4_09160</name>
</gene>
<keyword evidence="1" id="KW-0472">Membrane</keyword>
<dbReference type="EMBL" id="BART01003256">
    <property type="protein sequence ID" value="GAG73262.1"/>
    <property type="molecule type" value="Genomic_DNA"/>
</dbReference>
<protein>
    <submittedName>
        <fullName evidence="2">Uncharacterized protein</fullName>
    </submittedName>
</protein>
<feature type="transmembrane region" description="Helical" evidence="1">
    <location>
        <begin position="5"/>
        <end position="22"/>
    </location>
</feature>
<dbReference type="AlphaFoldDB" id="X1AVH2"/>
<evidence type="ECO:0000256" key="1">
    <source>
        <dbReference type="SAM" id="Phobius"/>
    </source>
</evidence>
<accession>X1AVH2</accession>
<reference evidence="2" key="1">
    <citation type="journal article" date="2014" name="Front. Microbiol.">
        <title>High frequency of phylogenetically diverse reductive dehalogenase-homologous genes in deep subseafloor sedimentary metagenomes.</title>
        <authorList>
            <person name="Kawai M."/>
            <person name="Futagami T."/>
            <person name="Toyoda A."/>
            <person name="Takaki Y."/>
            <person name="Nishi S."/>
            <person name="Hori S."/>
            <person name="Arai W."/>
            <person name="Tsubouchi T."/>
            <person name="Morono Y."/>
            <person name="Uchiyama I."/>
            <person name="Ito T."/>
            <person name="Fujiyama A."/>
            <person name="Inagaki F."/>
            <person name="Takami H."/>
        </authorList>
    </citation>
    <scope>NUCLEOTIDE SEQUENCE</scope>
    <source>
        <strain evidence="2">Expedition CK06-06</strain>
    </source>
</reference>
<keyword evidence="1" id="KW-1133">Transmembrane helix</keyword>
<evidence type="ECO:0000313" key="2">
    <source>
        <dbReference type="EMBL" id="GAG73262.1"/>
    </source>
</evidence>
<name>X1AVH2_9ZZZZ</name>
<proteinExistence type="predicted"/>
<keyword evidence="1" id="KW-0812">Transmembrane</keyword>